<dbReference type="PANTHER" id="PTHR11575">
    <property type="entry name" value="5'-NUCLEOTIDASE-RELATED"/>
    <property type="match status" value="1"/>
</dbReference>
<dbReference type="EMBL" id="JAUEDM010000009">
    <property type="protein sequence ID" value="KAK3312581.1"/>
    <property type="molecule type" value="Genomic_DNA"/>
</dbReference>
<sequence length="676" mass="74699">MGSSSGPSAEPVVTFSSGRVPSEPSSSSSSSSPSPSSPPDLRILHFNDVYHLDPSSAEPVGGVARFVTLCNEYRDGPQFQGQTELVTVFSGDAYNPSLESSITKGSHMVPILNQIGTQVACVGNHDLDFGVMQFRHLASKCNFPWLLANVLDPALGEGVPLGNAKRTHMMTASNGIKIGLIGLGEREWLATINSLPPNLVYRSATEVARELVPQLRAEGAELVIALTHMREPNDNKLAEQMRGEIDLVLGGHDHFYAHSRINGTHVLRSGSDFKQLSYLELRRRNKSVDDANPSRWDVDIWRRDVVASIPQHSETLQLVDKLTSKLKKSLEKPVGWTAAPLDARFTTVRLKESNLGNFVCDIMRLHYGAECTLMAAGTIRGDQIYAPGPVRVKDITDCFPFEDPVVVIKASGKAIWDALENGVSMYPALEGRFPQVSNIRFTFDHAKPAGHRILSAEIGDAALERERIYVLATRGYMARGKDGYTSLLVKPEGGECDEVVSEENGILISMMLRQYFMSLKVLDRWKGWGPSLQRHWDKVGTGVAKCHPVVEPKPHAAPKSPAAVPPRDEDAKRKRNSWAEWTPAKLRERRSSITPLVEESDGSGAGVAVPPPQEVEKEQEVRDMDREMQVMRRVFRKWCRLAGVQGEACDSLGEDEFEVNWTKAIAPRVEGRIQMV</sequence>
<dbReference type="PRINTS" id="PR01607">
    <property type="entry name" value="APYRASEFAMLY"/>
</dbReference>
<evidence type="ECO:0000256" key="4">
    <source>
        <dbReference type="SAM" id="MobiDB-lite"/>
    </source>
</evidence>
<dbReference type="InterPro" id="IPR036907">
    <property type="entry name" value="5'-Nucleotdase_C_sf"/>
</dbReference>
<accession>A0AAE0HTU6</accession>
<evidence type="ECO:0000256" key="3">
    <source>
        <dbReference type="RuleBase" id="RU362119"/>
    </source>
</evidence>
<keyword evidence="8" id="KW-1185">Reference proteome</keyword>
<reference evidence="7" key="1">
    <citation type="journal article" date="2023" name="Mol. Phylogenet. Evol.">
        <title>Genome-scale phylogeny and comparative genomics of the fungal order Sordariales.</title>
        <authorList>
            <person name="Hensen N."/>
            <person name="Bonometti L."/>
            <person name="Westerberg I."/>
            <person name="Brannstrom I.O."/>
            <person name="Guillou S."/>
            <person name="Cros-Aarteil S."/>
            <person name="Calhoun S."/>
            <person name="Haridas S."/>
            <person name="Kuo A."/>
            <person name="Mondo S."/>
            <person name="Pangilinan J."/>
            <person name="Riley R."/>
            <person name="LaButti K."/>
            <person name="Andreopoulos B."/>
            <person name="Lipzen A."/>
            <person name="Chen C."/>
            <person name="Yan M."/>
            <person name="Daum C."/>
            <person name="Ng V."/>
            <person name="Clum A."/>
            <person name="Steindorff A."/>
            <person name="Ohm R.A."/>
            <person name="Martin F."/>
            <person name="Silar P."/>
            <person name="Natvig D.O."/>
            <person name="Lalanne C."/>
            <person name="Gautier V."/>
            <person name="Ament-Velasquez S.L."/>
            <person name="Kruys A."/>
            <person name="Hutchinson M.I."/>
            <person name="Powell A.J."/>
            <person name="Barry K."/>
            <person name="Miller A.N."/>
            <person name="Grigoriev I.V."/>
            <person name="Debuchy R."/>
            <person name="Gladieux P."/>
            <person name="Hiltunen Thoren M."/>
            <person name="Johannesson H."/>
        </authorList>
    </citation>
    <scope>NUCLEOTIDE SEQUENCE</scope>
    <source>
        <strain evidence="7">CBS 118394</strain>
    </source>
</reference>
<dbReference type="InterPro" id="IPR006179">
    <property type="entry name" value="5_nucleotidase/apyrase"/>
</dbReference>
<dbReference type="Proteomes" id="UP001283341">
    <property type="component" value="Unassembled WGS sequence"/>
</dbReference>
<feature type="domain" description="Calcineurin-like phosphoesterase" evidence="5">
    <location>
        <begin position="41"/>
        <end position="255"/>
    </location>
</feature>
<gene>
    <name evidence="7" type="ORF">B0H66DRAFT_608836</name>
</gene>
<dbReference type="GO" id="GO:0016787">
    <property type="term" value="F:hydrolase activity"/>
    <property type="evidence" value="ECO:0007669"/>
    <property type="project" value="UniProtKB-KW"/>
</dbReference>
<feature type="compositionally biased region" description="Low complexity" evidence="4">
    <location>
        <begin position="21"/>
        <end position="34"/>
    </location>
</feature>
<feature type="region of interest" description="Disordered" evidence="4">
    <location>
        <begin position="1"/>
        <end position="40"/>
    </location>
</feature>
<dbReference type="PANTHER" id="PTHR11575:SF48">
    <property type="entry name" value="5'-NUCLEOTIDASE"/>
    <property type="match status" value="1"/>
</dbReference>
<dbReference type="Pfam" id="PF02872">
    <property type="entry name" value="5_nucleotid_C"/>
    <property type="match status" value="1"/>
</dbReference>
<keyword evidence="3" id="KW-0547">Nucleotide-binding</keyword>
<comment type="similarity">
    <text evidence="1 3">Belongs to the 5'-nucleotidase family.</text>
</comment>
<organism evidence="7 8">
    <name type="scientific">Apodospora peruviana</name>
    <dbReference type="NCBI Taxonomy" id="516989"/>
    <lineage>
        <taxon>Eukaryota</taxon>
        <taxon>Fungi</taxon>
        <taxon>Dikarya</taxon>
        <taxon>Ascomycota</taxon>
        <taxon>Pezizomycotina</taxon>
        <taxon>Sordariomycetes</taxon>
        <taxon>Sordariomycetidae</taxon>
        <taxon>Sordariales</taxon>
        <taxon>Lasiosphaeriaceae</taxon>
        <taxon>Apodospora</taxon>
    </lineage>
</organism>
<dbReference type="Gene3D" id="3.60.21.10">
    <property type="match status" value="1"/>
</dbReference>
<feature type="region of interest" description="Disordered" evidence="4">
    <location>
        <begin position="596"/>
        <end position="622"/>
    </location>
</feature>
<reference evidence="7" key="2">
    <citation type="submission" date="2023-06" db="EMBL/GenBank/DDBJ databases">
        <authorList>
            <consortium name="Lawrence Berkeley National Laboratory"/>
            <person name="Haridas S."/>
            <person name="Hensen N."/>
            <person name="Bonometti L."/>
            <person name="Westerberg I."/>
            <person name="Brannstrom I.O."/>
            <person name="Guillou S."/>
            <person name="Cros-Aarteil S."/>
            <person name="Calhoun S."/>
            <person name="Kuo A."/>
            <person name="Mondo S."/>
            <person name="Pangilinan J."/>
            <person name="Riley R."/>
            <person name="Labutti K."/>
            <person name="Andreopoulos B."/>
            <person name="Lipzen A."/>
            <person name="Chen C."/>
            <person name="Yanf M."/>
            <person name="Daum C."/>
            <person name="Ng V."/>
            <person name="Clum A."/>
            <person name="Steindorff A."/>
            <person name="Ohm R."/>
            <person name="Martin F."/>
            <person name="Silar P."/>
            <person name="Natvig D."/>
            <person name="Lalanne C."/>
            <person name="Gautier V."/>
            <person name="Ament-Velasquez S.L."/>
            <person name="Kruys A."/>
            <person name="Hutchinson M.I."/>
            <person name="Powell A.J."/>
            <person name="Barry K."/>
            <person name="Miller A.N."/>
            <person name="Grigoriev I.V."/>
            <person name="Debuchy R."/>
            <person name="Gladieux P."/>
            <person name="Thoren M.H."/>
            <person name="Johannesson H."/>
        </authorList>
    </citation>
    <scope>NUCLEOTIDE SEQUENCE</scope>
    <source>
        <strain evidence="7">CBS 118394</strain>
    </source>
</reference>
<evidence type="ECO:0000259" key="5">
    <source>
        <dbReference type="Pfam" id="PF00149"/>
    </source>
</evidence>
<evidence type="ECO:0000256" key="1">
    <source>
        <dbReference type="ARBA" id="ARBA00006654"/>
    </source>
</evidence>
<dbReference type="InterPro" id="IPR041821">
    <property type="entry name" value="CG11883_N"/>
</dbReference>
<dbReference type="GO" id="GO:0000166">
    <property type="term" value="F:nucleotide binding"/>
    <property type="evidence" value="ECO:0007669"/>
    <property type="project" value="UniProtKB-KW"/>
</dbReference>
<evidence type="ECO:0000313" key="7">
    <source>
        <dbReference type="EMBL" id="KAK3312581.1"/>
    </source>
</evidence>
<evidence type="ECO:0000313" key="8">
    <source>
        <dbReference type="Proteomes" id="UP001283341"/>
    </source>
</evidence>
<name>A0AAE0HTU6_9PEZI</name>
<dbReference type="CDD" id="cd07406">
    <property type="entry name" value="MPP_CG11883_N"/>
    <property type="match status" value="1"/>
</dbReference>
<comment type="caution">
    <text evidence="7">The sequence shown here is derived from an EMBL/GenBank/DDBJ whole genome shotgun (WGS) entry which is preliminary data.</text>
</comment>
<dbReference type="GO" id="GO:0009166">
    <property type="term" value="P:nucleotide catabolic process"/>
    <property type="evidence" value="ECO:0007669"/>
    <property type="project" value="InterPro"/>
</dbReference>
<evidence type="ECO:0000259" key="6">
    <source>
        <dbReference type="Pfam" id="PF02872"/>
    </source>
</evidence>
<protein>
    <submittedName>
        <fullName evidence="7">Metallo-dependent phosphatase-like protein</fullName>
    </submittedName>
</protein>
<evidence type="ECO:0000256" key="2">
    <source>
        <dbReference type="ARBA" id="ARBA00022729"/>
    </source>
</evidence>
<dbReference type="AlphaFoldDB" id="A0AAE0HTU6"/>
<dbReference type="SUPFAM" id="SSF56300">
    <property type="entry name" value="Metallo-dependent phosphatases"/>
    <property type="match status" value="1"/>
</dbReference>
<dbReference type="SUPFAM" id="SSF55816">
    <property type="entry name" value="5'-nucleotidase (syn. UDP-sugar hydrolase), C-terminal domain"/>
    <property type="match status" value="1"/>
</dbReference>
<dbReference type="InterPro" id="IPR008334">
    <property type="entry name" value="5'-Nucleotdase_C"/>
</dbReference>
<dbReference type="InterPro" id="IPR004843">
    <property type="entry name" value="Calcineurin-like_PHP"/>
</dbReference>
<dbReference type="InterPro" id="IPR029052">
    <property type="entry name" value="Metallo-depent_PP-like"/>
</dbReference>
<feature type="domain" description="5'-Nucleotidase C-terminal" evidence="6">
    <location>
        <begin position="343"/>
        <end position="486"/>
    </location>
</feature>
<feature type="region of interest" description="Disordered" evidence="4">
    <location>
        <begin position="549"/>
        <end position="577"/>
    </location>
</feature>
<dbReference type="Gene3D" id="3.90.780.10">
    <property type="entry name" value="5'-Nucleotidase, C-terminal domain"/>
    <property type="match status" value="1"/>
</dbReference>
<keyword evidence="2" id="KW-0732">Signal</keyword>
<keyword evidence="3" id="KW-0378">Hydrolase</keyword>
<dbReference type="Pfam" id="PF00149">
    <property type="entry name" value="Metallophos"/>
    <property type="match status" value="1"/>
</dbReference>
<proteinExistence type="inferred from homology"/>